<dbReference type="AlphaFoldDB" id="A0A2H0NCL7"/>
<evidence type="ECO:0000313" key="3">
    <source>
        <dbReference type="Proteomes" id="UP000230564"/>
    </source>
</evidence>
<comment type="similarity">
    <text evidence="1">Belongs to the UPF0161 family.</text>
</comment>
<comment type="caution">
    <text evidence="2">The sequence shown here is derived from an EMBL/GenBank/DDBJ whole genome shotgun (WGS) entry which is preliminary data.</text>
</comment>
<dbReference type="HAMAP" id="MF_00386">
    <property type="entry name" value="UPF0161_YidD"/>
    <property type="match status" value="1"/>
</dbReference>
<name>A0A2H0NCL7_9BACT</name>
<dbReference type="Proteomes" id="UP000230564">
    <property type="component" value="Unassembled WGS sequence"/>
</dbReference>
<evidence type="ECO:0000313" key="2">
    <source>
        <dbReference type="EMBL" id="PIR06627.1"/>
    </source>
</evidence>
<sequence>MNKIVLKLIYWYQKTLSPDTGWFRVYFPYGYCRFTPTCSAYSYQAIKKYGLIKGLLKSFWRILRCHPFSRGGHDPL</sequence>
<gene>
    <name evidence="2" type="primary">yidD</name>
    <name evidence="2" type="ORF">COV55_03605</name>
</gene>
<protein>
    <recommendedName>
        <fullName evidence="1">Putative membrane protein insertion efficiency factor</fullName>
    </recommendedName>
</protein>
<dbReference type="NCBIfam" id="TIGR00278">
    <property type="entry name" value="membrane protein insertion efficiency factor YidD"/>
    <property type="match status" value="1"/>
</dbReference>
<evidence type="ECO:0000256" key="1">
    <source>
        <dbReference type="HAMAP-Rule" id="MF_00386"/>
    </source>
</evidence>
<proteinExistence type="inferred from homology"/>
<dbReference type="PANTHER" id="PTHR33383">
    <property type="entry name" value="MEMBRANE PROTEIN INSERTION EFFICIENCY FACTOR-RELATED"/>
    <property type="match status" value="1"/>
</dbReference>
<reference evidence="2 3" key="1">
    <citation type="submission" date="2017-09" db="EMBL/GenBank/DDBJ databases">
        <title>Depth-based differentiation of microbial function through sediment-hosted aquifers and enrichment of novel symbionts in the deep terrestrial subsurface.</title>
        <authorList>
            <person name="Probst A.J."/>
            <person name="Ladd B."/>
            <person name="Jarett J.K."/>
            <person name="Geller-Mcgrath D.E."/>
            <person name="Sieber C.M."/>
            <person name="Emerson J.B."/>
            <person name="Anantharaman K."/>
            <person name="Thomas B.C."/>
            <person name="Malmstrom R."/>
            <person name="Stieglmeier M."/>
            <person name="Klingl A."/>
            <person name="Woyke T."/>
            <person name="Ryan C.M."/>
            <person name="Banfield J.F."/>
        </authorList>
    </citation>
    <scope>NUCLEOTIDE SEQUENCE [LARGE SCALE GENOMIC DNA]</scope>
    <source>
        <strain evidence="2">CG11_big_fil_rev_8_21_14_0_20_36_20</strain>
    </source>
</reference>
<organism evidence="2 3">
    <name type="scientific">Candidatus Komeilibacteria bacterium CG11_big_fil_rev_8_21_14_0_20_36_20</name>
    <dbReference type="NCBI Taxonomy" id="1974477"/>
    <lineage>
        <taxon>Bacteria</taxon>
        <taxon>Candidatus Komeiliibacteriota</taxon>
    </lineage>
</organism>
<dbReference type="InterPro" id="IPR002696">
    <property type="entry name" value="Membr_insert_effic_factor_YidD"/>
</dbReference>
<keyword evidence="1" id="KW-1003">Cell membrane</keyword>
<accession>A0A2H0NCL7</accession>
<dbReference type="EMBL" id="PCWQ01000012">
    <property type="protein sequence ID" value="PIR06627.1"/>
    <property type="molecule type" value="Genomic_DNA"/>
</dbReference>
<dbReference type="SMART" id="SM01234">
    <property type="entry name" value="Haemolytic"/>
    <property type="match status" value="1"/>
</dbReference>
<comment type="subcellular location">
    <subcellularLocation>
        <location evidence="1">Cell membrane</location>
        <topology evidence="1">Peripheral membrane protein</topology>
        <orientation evidence="1">Cytoplasmic side</orientation>
    </subcellularLocation>
</comment>
<dbReference type="Pfam" id="PF01809">
    <property type="entry name" value="YidD"/>
    <property type="match status" value="1"/>
</dbReference>
<dbReference type="GO" id="GO:0005886">
    <property type="term" value="C:plasma membrane"/>
    <property type="evidence" value="ECO:0007669"/>
    <property type="project" value="UniProtKB-SubCell"/>
</dbReference>
<dbReference type="PANTHER" id="PTHR33383:SF1">
    <property type="entry name" value="MEMBRANE PROTEIN INSERTION EFFICIENCY FACTOR-RELATED"/>
    <property type="match status" value="1"/>
</dbReference>
<keyword evidence="1" id="KW-0472">Membrane</keyword>
<comment type="function">
    <text evidence="1">Could be involved in insertion of integral membrane proteins into the membrane.</text>
</comment>